<comment type="caution">
    <text evidence="9">The sequence shown here is derived from an EMBL/GenBank/DDBJ whole genome shotgun (WGS) entry which is preliminary data.</text>
</comment>
<feature type="transmembrane region" description="Helical" evidence="8">
    <location>
        <begin position="153"/>
        <end position="172"/>
    </location>
</feature>
<dbReference type="PANTHER" id="PTHR36838:SF1">
    <property type="entry name" value="SLR1864 PROTEIN"/>
    <property type="match status" value="1"/>
</dbReference>
<keyword evidence="5 8" id="KW-0812">Transmembrane</keyword>
<dbReference type="GO" id="GO:0005886">
    <property type="term" value="C:plasma membrane"/>
    <property type="evidence" value="ECO:0007669"/>
    <property type="project" value="UniProtKB-SubCell"/>
</dbReference>
<dbReference type="OrthoDB" id="527159at2"/>
<dbReference type="InParanoid" id="U5DK10"/>
<dbReference type="GO" id="GO:0055085">
    <property type="term" value="P:transmembrane transport"/>
    <property type="evidence" value="ECO:0007669"/>
    <property type="project" value="InterPro"/>
</dbReference>
<organism evidence="9 10">
    <name type="scientific">Rubidibacter lacunae KORDI 51-2</name>
    <dbReference type="NCBI Taxonomy" id="582515"/>
    <lineage>
        <taxon>Bacteria</taxon>
        <taxon>Bacillati</taxon>
        <taxon>Cyanobacteriota</taxon>
        <taxon>Cyanophyceae</taxon>
        <taxon>Oscillatoriophycideae</taxon>
        <taxon>Chroococcales</taxon>
        <taxon>Aphanothecaceae</taxon>
        <taxon>Rubidibacter</taxon>
    </lineage>
</organism>
<feature type="transmembrane region" description="Helical" evidence="8">
    <location>
        <begin position="275"/>
        <end position="294"/>
    </location>
</feature>
<evidence type="ECO:0000256" key="8">
    <source>
        <dbReference type="SAM" id="Phobius"/>
    </source>
</evidence>
<keyword evidence="6 8" id="KW-1133">Transmembrane helix</keyword>
<evidence type="ECO:0000256" key="3">
    <source>
        <dbReference type="ARBA" id="ARBA00022448"/>
    </source>
</evidence>
<dbReference type="EMBL" id="ASSJ01000035">
    <property type="protein sequence ID" value="ERN42021.1"/>
    <property type="molecule type" value="Genomic_DNA"/>
</dbReference>
<evidence type="ECO:0000256" key="6">
    <source>
        <dbReference type="ARBA" id="ARBA00022989"/>
    </source>
</evidence>
<dbReference type="RefSeq" id="WP_022605900.1">
    <property type="nucleotide sequence ID" value="NZ_ASSJ01000035.1"/>
</dbReference>
<dbReference type="FunCoup" id="U5DK10">
    <property type="interactions" value="30"/>
</dbReference>
<dbReference type="InterPro" id="IPR038770">
    <property type="entry name" value="Na+/solute_symporter_sf"/>
</dbReference>
<evidence type="ECO:0000313" key="10">
    <source>
        <dbReference type="Proteomes" id="UP000016960"/>
    </source>
</evidence>
<evidence type="ECO:0000256" key="4">
    <source>
        <dbReference type="ARBA" id="ARBA00022475"/>
    </source>
</evidence>
<evidence type="ECO:0000256" key="1">
    <source>
        <dbReference type="ARBA" id="ARBA00004651"/>
    </source>
</evidence>
<feature type="transmembrane region" description="Helical" evidence="8">
    <location>
        <begin position="92"/>
        <end position="116"/>
    </location>
</feature>
<feature type="transmembrane region" description="Helical" evidence="8">
    <location>
        <begin position="56"/>
        <end position="80"/>
    </location>
</feature>
<accession>U5DK10</accession>
<gene>
    <name evidence="9" type="ORF">KR51_00013550</name>
</gene>
<keyword evidence="10" id="KW-1185">Reference proteome</keyword>
<keyword evidence="4" id="KW-1003">Cell membrane</keyword>
<name>U5DK10_9CHRO</name>
<dbReference type="Gene3D" id="1.20.1530.20">
    <property type="match status" value="1"/>
</dbReference>
<evidence type="ECO:0000256" key="5">
    <source>
        <dbReference type="ARBA" id="ARBA00022692"/>
    </source>
</evidence>
<reference evidence="9 10" key="1">
    <citation type="submission" date="2013-05" db="EMBL/GenBank/DDBJ databases">
        <title>Draft genome sequence of Rubidibacter lacunae KORDI 51-2.</title>
        <authorList>
            <person name="Choi D.H."/>
            <person name="Noh J.H."/>
            <person name="Kwon K.-K."/>
            <person name="Lee J.-H."/>
            <person name="Ryu J.-Y."/>
        </authorList>
    </citation>
    <scope>NUCLEOTIDE SEQUENCE [LARGE SCALE GENOMIC DNA]</scope>
    <source>
        <strain evidence="9 10">KORDI 51-2</strain>
    </source>
</reference>
<feature type="transmembrane region" description="Helical" evidence="8">
    <location>
        <begin position="192"/>
        <end position="211"/>
    </location>
</feature>
<dbReference type="eggNOG" id="COG0679">
    <property type="taxonomic scope" value="Bacteria"/>
</dbReference>
<feature type="transmembrane region" description="Helical" evidence="8">
    <location>
        <begin position="218"/>
        <end position="237"/>
    </location>
</feature>
<feature type="transmembrane region" description="Helical" evidence="8">
    <location>
        <begin position="6"/>
        <end position="25"/>
    </location>
</feature>
<evidence type="ECO:0000256" key="7">
    <source>
        <dbReference type="ARBA" id="ARBA00023136"/>
    </source>
</evidence>
<comment type="subcellular location">
    <subcellularLocation>
        <location evidence="1">Cell membrane</location>
        <topology evidence="1">Multi-pass membrane protein</topology>
    </subcellularLocation>
</comment>
<proteinExistence type="inferred from homology"/>
<dbReference type="InterPro" id="IPR004776">
    <property type="entry name" value="Mem_transp_PIN-like"/>
</dbReference>
<comment type="similarity">
    <text evidence="2">Belongs to the auxin efflux carrier (TC 2.A.69) family.</text>
</comment>
<evidence type="ECO:0000256" key="2">
    <source>
        <dbReference type="ARBA" id="ARBA00010145"/>
    </source>
</evidence>
<dbReference type="Pfam" id="PF03547">
    <property type="entry name" value="Mem_trans"/>
    <property type="match status" value="2"/>
</dbReference>
<protein>
    <submittedName>
        <fullName evidence="9">Putative permease</fullName>
    </submittedName>
</protein>
<evidence type="ECO:0000313" key="9">
    <source>
        <dbReference type="EMBL" id="ERN42021.1"/>
    </source>
</evidence>
<dbReference type="Proteomes" id="UP000016960">
    <property type="component" value="Unassembled WGS sequence"/>
</dbReference>
<keyword evidence="7 8" id="KW-0472">Membrane</keyword>
<feature type="transmembrane region" description="Helical" evidence="8">
    <location>
        <begin position="122"/>
        <end position="141"/>
    </location>
</feature>
<keyword evidence="3" id="KW-0813">Transport</keyword>
<sequence length="295" mass="31088">MSVFLPALVPVVFIVLMGIVAQRFLKLDGTTLSQLSVYVLIPALIGDRIYRAELPATSAAGLVAGFVLTCVAMYGLALAIARLRNMPPSKQASLSATTVFGNVGNMGLPINAFAFGEAGLERAAICLMASAILFFTVGPAIYQGRGVGAGLRLILRLPLLYATLAGLSLRWMGVSMPWRLGEGIRSLGDASIPIALLILGMQLAMTPFVLGRYEVSVSLLRLLVGPAIAFGIGRLLRLEGLDLQVLVLQCAMPSAVNTVVWAAEFGGDAGRVARTVVVSTVLALVTLPLVLWLLT</sequence>
<dbReference type="PANTHER" id="PTHR36838">
    <property type="entry name" value="AUXIN EFFLUX CARRIER FAMILY PROTEIN"/>
    <property type="match status" value="1"/>
</dbReference>
<dbReference type="AlphaFoldDB" id="U5DK10"/>